<reference evidence="1 2" key="1">
    <citation type="submission" date="2019-02" db="EMBL/GenBank/DDBJ databases">
        <title>Opniocepnalus argus genome.</title>
        <authorList>
            <person name="Zhou C."/>
            <person name="Xiao S."/>
        </authorList>
    </citation>
    <scope>NUCLEOTIDE SEQUENCE [LARGE SCALE GENOMIC DNA]</scope>
    <source>
        <strain evidence="1">OARG1902GOOAL</strain>
        <tissue evidence="1">Muscle</tissue>
    </source>
</reference>
<sequence length="57" mass="6615">MKFVIWSVCGRMFSFDLHTSNFLKHISHQSLKKKTFLDQLCLISEMSLLHNSGARVC</sequence>
<evidence type="ECO:0000313" key="2">
    <source>
        <dbReference type="Proteomes" id="UP000503349"/>
    </source>
</evidence>
<proteinExistence type="predicted"/>
<accession>A0A6G1PUQ3</accession>
<keyword evidence="2" id="KW-1185">Reference proteome</keyword>
<dbReference type="AlphaFoldDB" id="A0A6G1PUQ3"/>
<reference evidence="2" key="2">
    <citation type="submission" date="2019-02" db="EMBL/GenBank/DDBJ databases">
        <title>Opniocepnalus argus Var Kimnra genome.</title>
        <authorList>
            <person name="Zhou C."/>
            <person name="Xiao S."/>
        </authorList>
    </citation>
    <scope>NUCLEOTIDE SEQUENCE [LARGE SCALE GENOMIC DNA]</scope>
</reference>
<name>A0A6G1PUQ3_CHAAH</name>
<evidence type="ECO:0000313" key="1">
    <source>
        <dbReference type="EMBL" id="KAF3693708.1"/>
    </source>
</evidence>
<dbReference type="EMBL" id="CM015720">
    <property type="protein sequence ID" value="KAF3693708.1"/>
    <property type="molecule type" value="Genomic_DNA"/>
</dbReference>
<organism evidence="1 2">
    <name type="scientific">Channa argus</name>
    <name type="common">Northern snakehead</name>
    <name type="synonym">Ophicephalus argus</name>
    <dbReference type="NCBI Taxonomy" id="215402"/>
    <lineage>
        <taxon>Eukaryota</taxon>
        <taxon>Metazoa</taxon>
        <taxon>Chordata</taxon>
        <taxon>Craniata</taxon>
        <taxon>Vertebrata</taxon>
        <taxon>Euteleostomi</taxon>
        <taxon>Actinopterygii</taxon>
        <taxon>Neopterygii</taxon>
        <taxon>Teleostei</taxon>
        <taxon>Neoteleostei</taxon>
        <taxon>Acanthomorphata</taxon>
        <taxon>Anabantaria</taxon>
        <taxon>Anabantiformes</taxon>
        <taxon>Channoidei</taxon>
        <taxon>Channidae</taxon>
        <taxon>Channa</taxon>
    </lineage>
</organism>
<dbReference type="Proteomes" id="UP000503349">
    <property type="component" value="Chromosome 9"/>
</dbReference>
<gene>
    <name evidence="1" type="ORF">EXN66_Car009384</name>
</gene>
<protein>
    <submittedName>
        <fullName evidence="1">Uncharacterized protein</fullName>
    </submittedName>
</protein>